<dbReference type="GO" id="GO:0009055">
    <property type="term" value="F:electron transfer activity"/>
    <property type="evidence" value="ECO:0007669"/>
    <property type="project" value="InterPro"/>
</dbReference>
<feature type="binding site" evidence="6">
    <location>
        <begin position="253"/>
        <end position="257"/>
    </location>
    <ligand>
        <name>FAD</name>
        <dbReference type="ChEBI" id="CHEBI:57692"/>
    </ligand>
</feature>
<dbReference type="AlphaFoldDB" id="A0A212PRV6"/>
<evidence type="ECO:0000313" key="9">
    <source>
        <dbReference type="Proteomes" id="UP000197025"/>
    </source>
</evidence>
<evidence type="ECO:0000256" key="6">
    <source>
        <dbReference type="PIRSR" id="PIRSR000089-1"/>
    </source>
</evidence>
<dbReference type="PIRSF" id="PIRSF000089">
    <property type="entry name" value="Electra_flavoP_a"/>
    <property type="match status" value="1"/>
</dbReference>
<dbReference type="PANTHER" id="PTHR43153:SF1">
    <property type="entry name" value="ELECTRON TRANSFER FLAVOPROTEIN SUBUNIT ALPHA, MITOCHONDRIAL"/>
    <property type="match status" value="1"/>
</dbReference>
<comment type="cofactor">
    <cofactor evidence="6">
        <name>FAD</name>
        <dbReference type="ChEBI" id="CHEBI:57692"/>
    </cofactor>
    <text evidence="6">Binds 1 FAD per dimer.</text>
</comment>
<evidence type="ECO:0000313" key="8">
    <source>
        <dbReference type="EMBL" id="SNB49622.1"/>
    </source>
</evidence>
<keyword evidence="5" id="KW-0249">Electron transport</keyword>
<protein>
    <submittedName>
        <fullName evidence="8">Electron transfer flavoprotein alpha subunit apoprotein</fullName>
    </submittedName>
</protein>
<organism evidence="8 9">
    <name type="scientific">Thermoflexus hugenholtzii JAD2</name>
    <dbReference type="NCBI Taxonomy" id="877466"/>
    <lineage>
        <taxon>Bacteria</taxon>
        <taxon>Bacillati</taxon>
        <taxon>Chloroflexota</taxon>
        <taxon>Thermoflexia</taxon>
        <taxon>Thermoflexales</taxon>
        <taxon>Thermoflexaceae</taxon>
        <taxon>Thermoflexus</taxon>
    </lineage>
</organism>
<dbReference type="Proteomes" id="UP000197025">
    <property type="component" value="Unassembled WGS sequence"/>
</dbReference>
<dbReference type="SMART" id="SM00893">
    <property type="entry name" value="ETF"/>
    <property type="match status" value="1"/>
</dbReference>
<dbReference type="FunFam" id="3.40.50.1220:FF:000001">
    <property type="entry name" value="Electron transfer flavoprotein, alpha subunit"/>
    <property type="match status" value="1"/>
</dbReference>
<feature type="binding site" evidence="6">
    <location>
        <begin position="270"/>
        <end position="277"/>
    </location>
    <ligand>
        <name>FAD</name>
        <dbReference type="ChEBI" id="CHEBI:57692"/>
    </ligand>
</feature>
<dbReference type="SUPFAM" id="SSF52402">
    <property type="entry name" value="Adenine nucleotide alpha hydrolases-like"/>
    <property type="match status" value="1"/>
</dbReference>
<dbReference type="Gene3D" id="3.40.50.620">
    <property type="entry name" value="HUPs"/>
    <property type="match status" value="1"/>
</dbReference>
<evidence type="ECO:0000256" key="2">
    <source>
        <dbReference type="ARBA" id="ARBA00022448"/>
    </source>
</evidence>
<name>A0A212PRV6_9CHLR</name>
<dbReference type="FunCoup" id="A0A212PRV6">
    <property type="interactions" value="312"/>
</dbReference>
<dbReference type="Pfam" id="PF00766">
    <property type="entry name" value="ETF_alpha"/>
    <property type="match status" value="1"/>
</dbReference>
<evidence type="ECO:0000256" key="4">
    <source>
        <dbReference type="ARBA" id="ARBA00022827"/>
    </source>
</evidence>
<evidence type="ECO:0000256" key="5">
    <source>
        <dbReference type="ARBA" id="ARBA00022982"/>
    </source>
</evidence>
<reference evidence="9" key="1">
    <citation type="submission" date="2017-06" db="EMBL/GenBank/DDBJ databases">
        <authorList>
            <person name="Varghese N."/>
            <person name="Submissions S."/>
        </authorList>
    </citation>
    <scope>NUCLEOTIDE SEQUENCE [LARGE SCALE GENOMIC DNA]</scope>
    <source>
        <strain evidence="9">JAD2</strain>
    </source>
</reference>
<dbReference type="Pfam" id="PF01012">
    <property type="entry name" value="ETF"/>
    <property type="match status" value="1"/>
</dbReference>
<dbReference type="InterPro" id="IPR014729">
    <property type="entry name" value="Rossmann-like_a/b/a_fold"/>
</dbReference>
<proteinExistence type="inferred from homology"/>
<dbReference type="EMBL" id="FYEK01000002">
    <property type="protein sequence ID" value="SNB49622.1"/>
    <property type="molecule type" value="Genomic_DNA"/>
</dbReference>
<feature type="binding site" evidence="6">
    <location>
        <position position="214"/>
    </location>
    <ligand>
        <name>FAD</name>
        <dbReference type="ChEBI" id="CHEBI:57692"/>
    </ligand>
</feature>
<dbReference type="InterPro" id="IPR014730">
    <property type="entry name" value="ETF_a/b_N"/>
</dbReference>
<dbReference type="InterPro" id="IPR033947">
    <property type="entry name" value="ETF_alpha_N"/>
</dbReference>
<dbReference type="SUPFAM" id="SSF52467">
    <property type="entry name" value="DHS-like NAD/FAD-binding domain"/>
    <property type="match status" value="1"/>
</dbReference>
<keyword evidence="9" id="KW-1185">Reference proteome</keyword>
<accession>A0A212PRV6</accession>
<dbReference type="InterPro" id="IPR018206">
    <property type="entry name" value="ETF_asu_C_CS"/>
</dbReference>
<feature type="binding site" evidence="6">
    <location>
        <position position="291"/>
    </location>
    <ligand>
        <name>FAD</name>
        <dbReference type="ChEBI" id="CHEBI:57692"/>
    </ligand>
</feature>
<sequence>MSGIWVWLEQFQGKIPSVAWETLGVARRLADAQGTAVTAVLMGDGIAALAEEAIAMGADEVRVMEHAALADFRLEPYLAAFVPHIREGAPQAVLLPSTARGRELAGGLAAELGTAALVDVIEVSVEDQRITAVRPIYEGKLFARTYVERTPAILTVRGRAFPRPDPDPNRKGEIRSVAVALDPSAFPTQVLEWIQEAEGEISLNEARIVVGGGRGVGSPEGFEPLRELARALGAALGATRAVVDAGWIPYKYQVGQTGKTISPDLYIACGVSGAIQHLSGLRGVKVIVAINKDPEAPIFKVARYGVVDDLFKIVPALTAELRRRGLARG</sequence>
<gene>
    <name evidence="8" type="ORF">SAMN02746019_00029680</name>
</gene>
<dbReference type="InterPro" id="IPR014731">
    <property type="entry name" value="ETF_asu_C"/>
</dbReference>
<keyword evidence="2" id="KW-0813">Transport</keyword>
<keyword evidence="4 6" id="KW-0274">FAD</keyword>
<dbReference type="Gene3D" id="3.40.50.1220">
    <property type="entry name" value="TPP-binding domain"/>
    <property type="match status" value="1"/>
</dbReference>
<dbReference type="PANTHER" id="PTHR43153">
    <property type="entry name" value="ELECTRON TRANSFER FLAVOPROTEIN ALPHA"/>
    <property type="match status" value="1"/>
</dbReference>
<keyword evidence="3" id="KW-0285">Flavoprotein</keyword>
<dbReference type="InterPro" id="IPR001308">
    <property type="entry name" value="ETF_a/FixB"/>
</dbReference>
<dbReference type="OrthoDB" id="9770286at2"/>
<feature type="domain" description="Electron transfer flavoprotein alpha/beta-subunit N-terminal" evidence="7">
    <location>
        <begin position="4"/>
        <end position="190"/>
    </location>
</feature>
<evidence type="ECO:0000256" key="1">
    <source>
        <dbReference type="ARBA" id="ARBA00005817"/>
    </source>
</evidence>
<dbReference type="CDD" id="cd01715">
    <property type="entry name" value="ETF_alpha"/>
    <property type="match status" value="1"/>
</dbReference>
<evidence type="ECO:0000256" key="3">
    <source>
        <dbReference type="ARBA" id="ARBA00022630"/>
    </source>
</evidence>
<evidence type="ECO:0000259" key="7">
    <source>
        <dbReference type="SMART" id="SM00893"/>
    </source>
</evidence>
<dbReference type="PROSITE" id="PS00696">
    <property type="entry name" value="ETF_ALPHA"/>
    <property type="match status" value="1"/>
</dbReference>
<comment type="similarity">
    <text evidence="1">Belongs to the ETF alpha-subunit/FixB family.</text>
</comment>
<feature type="binding site" evidence="6">
    <location>
        <begin position="239"/>
        <end position="240"/>
    </location>
    <ligand>
        <name>FAD</name>
        <dbReference type="ChEBI" id="CHEBI:57692"/>
    </ligand>
</feature>
<dbReference type="RefSeq" id="WP_088569825.1">
    <property type="nucleotide sequence ID" value="NZ_FYEK01000002.1"/>
</dbReference>
<dbReference type="InterPro" id="IPR029035">
    <property type="entry name" value="DHS-like_NAD/FAD-binding_dom"/>
</dbReference>
<dbReference type="GO" id="GO:0050660">
    <property type="term" value="F:flavin adenine dinucleotide binding"/>
    <property type="evidence" value="ECO:0007669"/>
    <property type="project" value="InterPro"/>
</dbReference>
<dbReference type="GO" id="GO:0033539">
    <property type="term" value="P:fatty acid beta-oxidation using acyl-CoA dehydrogenase"/>
    <property type="evidence" value="ECO:0007669"/>
    <property type="project" value="TreeGrafter"/>
</dbReference>
<dbReference type="InParanoid" id="A0A212PRV6"/>